<feature type="transmembrane region" description="Helical" evidence="1">
    <location>
        <begin position="7"/>
        <end position="28"/>
    </location>
</feature>
<dbReference type="Pfam" id="PF07686">
    <property type="entry name" value="V-set"/>
    <property type="match status" value="1"/>
</dbReference>
<dbReference type="InterPro" id="IPR013106">
    <property type="entry name" value="Ig_V-set"/>
</dbReference>
<dbReference type="CDD" id="cd00096">
    <property type="entry name" value="Ig"/>
    <property type="match status" value="1"/>
</dbReference>
<name>A0A3Q2D7Q9_CYPVA</name>
<reference evidence="3" key="1">
    <citation type="submission" date="2025-08" db="UniProtKB">
        <authorList>
            <consortium name="Ensembl"/>
        </authorList>
    </citation>
    <scope>IDENTIFICATION</scope>
</reference>
<dbReference type="InterPro" id="IPR036179">
    <property type="entry name" value="Ig-like_dom_sf"/>
</dbReference>
<dbReference type="InterPro" id="IPR003599">
    <property type="entry name" value="Ig_sub"/>
</dbReference>
<reference evidence="3" key="2">
    <citation type="submission" date="2025-09" db="UniProtKB">
        <authorList>
            <consortium name="Ensembl"/>
        </authorList>
    </citation>
    <scope>IDENTIFICATION</scope>
</reference>
<dbReference type="PROSITE" id="PS51257">
    <property type="entry name" value="PROKAR_LIPOPROTEIN"/>
    <property type="match status" value="1"/>
</dbReference>
<evidence type="ECO:0000313" key="4">
    <source>
        <dbReference type="Proteomes" id="UP000265020"/>
    </source>
</evidence>
<dbReference type="InterPro" id="IPR003598">
    <property type="entry name" value="Ig_sub2"/>
</dbReference>
<dbReference type="InterPro" id="IPR013783">
    <property type="entry name" value="Ig-like_fold"/>
</dbReference>
<sequence length="228" mass="25361">MKQTEDVLSLSPFYLLFLSSFLLFLFFLSCSTLPLHCEPEESGTLLRVLGQGGTLTLAKFQSGEWSVIEHRDRVKIQSSRIVFTNVLYADGGIYELSCSKSDNKREERFQLEVVLAWEASVAKDETVLLPCYSETTGKNGLTVQWEKNGHPLCVNSPDGCTRKPGERLSVSRDWSTHGNLSLTVENVQPGDSGDYFCYVQDQHGKQSGNPAAVRLTVQVGNVSNTQFL</sequence>
<accession>A0A3Q2D7Q9</accession>
<feature type="domain" description="Ig-like" evidence="2">
    <location>
        <begin position="107"/>
        <end position="216"/>
    </location>
</feature>
<dbReference type="InterPro" id="IPR007110">
    <property type="entry name" value="Ig-like_dom"/>
</dbReference>
<dbReference type="Proteomes" id="UP000265020">
    <property type="component" value="Unassembled WGS sequence"/>
</dbReference>
<dbReference type="SMART" id="SM00408">
    <property type="entry name" value="IGc2"/>
    <property type="match status" value="1"/>
</dbReference>
<dbReference type="SMART" id="SM00409">
    <property type="entry name" value="IG"/>
    <property type="match status" value="2"/>
</dbReference>
<dbReference type="AlphaFoldDB" id="A0A3Q2D7Q9"/>
<evidence type="ECO:0000259" key="2">
    <source>
        <dbReference type="PROSITE" id="PS50835"/>
    </source>
</evidence>
<protein>
    <recommendedName>
        <fullName evidence="2">Ig-like domain-containing protein</fullName>
    </recommendedName>
</protein>
<keyword evidence="1" id="KW-0472">Membrane</keyword>
<dbReference type="GeneTree" id="ENSGT00940000177359"/>
<evidence type="ECO:0000313" key="3">
    <source>
        <dbReference type="Ensembl" id="ENSCVAP00000014588.1"/>
    </source>
</evidence>
<organism evidence="3 4">
    <name type="scientific">Cyprinodon variegatus</name>
    <name type="common">Sheepshead minnow</name>
    <dbReference type="NCBI Taxonomy" id="28743"/>
    <lineage>
        <taxon>Eukaryota</taxon>
        <taxon>Metazoa</taxon>
        <taxon>Chordata</taxon>
        <taxon>Craniata</taxon>
        <taxon>Vertebrata</taxon>
        <taxon>Euteleostomi</taxon>
        <taxon>Actinopterygii</taxon>
        <taxon>Neopterygii</taxon>
        <taxon>Teleostei</taxon>
        <taxon>Neoteleostei</taxon>
        <taxon>Acanthomorphata</taxon>
        <taxon>Ovalentaria</taxon>
        <taxon>Atherinomorphae</taxon>
        <taxon>Cyprinodontiformes</taxon>
        <taxon>Cyprinodontidae</taxon>
        <taxon>Cyprinodon</taxon>
    </lineage>
</organism>
<dbReference type="Gene3D" id="2.60.40.10">
    <property type="entry name" value="Immunoglobulins"/>
    <property type="match status" value="1"/>
</dbReference>
<dbReference type="SUPFAM" id="SSF48726">
    <property type="entry name" value="Immunoglobulin"/>
    <property type="match status" value="1"/>
</dbReference>
<keyword evidence="4" id="KW-1185">Reference proteome</keyword>
<evidence type="ECO:0000256" key="1">
    <source>
        <dbReference type="SAM" id="Phobius"/>
    </source>
</evidence>
<proteinExistence type="predicted"/>
<keyword evidence="1" id="KW-0812">Transmembrane</keyword>
<dbReference type="Ensembl" id="ENSCVAT00000031167.1">
    <property type="protein sequence ID" value="ENSCVAP00000014588.1"/>
    <property type="gene ID" value="ENSCVAG00000017230.1"/>
</dbReference>
<dbReference type="PROSITE" id="PS50835">
    <property type="entry name" value="IG_LIKE"/>
    <property type="match status" value="1"/>
</dbReference>
<keyword evidence="1" id="KW-1133">Transmembrane helix</keyword>